<protein>
    <submittedName>
        <fullName evidence="4">CsbD family protein</fullName>
    </submittedName>
</protein>
<reference evidence="4" key="1">
    <citation type="submission" date="2022-08" db="EMBL/GenBank/DDBJ databases">
        <title>Novel Bdellovibrio Species Isolated from Svalbard: Designation Bdellovibrio svalbardensis.</title>
        <authorList>
            <person name="Mitchell R.J."/>
            <person name="Choi S.Y."/>
        </authorList>
    </citation>
    <scope>NUCLEOTIDE SEQUENCE</scope>
    <source>
        <strain evidence="4">PAP01</strain>
    </source>
</reference>
<dbReference type="EMBL" id="JANRMI010000006">
    <property type="protein sequence ID" value="MDG0818111.1"/>
    <property type="molecule type" value="Genomic_DNA"/>
</dbReference>
<organism evidence="4 5">
    <name type="scientific">Bdellovibrio svalbardensis</name>
    <dbReference type="NCBI Taxonomy" id="2972972"/>
    <lineage>
        <taxon>Bacteria</taxon>
        <taxon>Pseudomonadati</taxon>
        <taxon>Bdellovibrionota</taxon>
        <taxon>Bdellovibrionia</taxon>
        <taxon>Bdellovibrionales</taxon>
        <taxon>Pseudobdellovibrionaceae</taxon>
        <taxon>Bdellovibrio</taxon>
    </lineage>
</organism>
<evidence type="ECO:0000313" key="4">
    <source>
        <dbReference type="EMBL" id="MDG0818111.1"/>
    </source>
</evidence>
<name>A0ABT6DML2_9BACT</name>
<evidence type="ECO:0000256" key="1">
    <source>
        <dbReference type="ARBA" id="ARBA00009129"/>
    </source>
</evidence>
<comment type="caution">
    <text evidence="4">The sequence shown here is derived from an EMBL/GenBank/DDBJ whole genome shotgun (WGS) entry which is preliminary data.</text>
</comment>
<feature type="domain" description="CsbD-like" evidence="3">
    <location>
        <begin position="4"/>
        <end position="55"/>
    </location>
</feature>
<evidence type="ECO:0000256" key="2">
    <source>
        <dbReference type="SAM" id="MobiDB-lite"/>
    </source>
</evidence>
<dbReference type="InterPro" id="IPR008462">
    <property type="entry name" value="CsbD"/>
</dbReference>
<keyword evidence="5" id="KW-1185">Reference proteome</keyword>
<dbReference type="InterPro" id="IPR050423">
    <property type="entry name" value="UPF0337_stress_rsp"/>
</dbReference>
<evidence type="ECO:0000313" key="5">
    <source>
        <dbReference type="Proteomes" id="UP001152321"/>
    </source>
</evidence>
<dbReference type="Proteomes" id="UP001152321">
    <property type="component" value="Unassembled WGS sequence"/>
</dbReference>
<accession>A0ABT6DML2</accession>
<dbReference type="SUPFAM" id="SSF69047">
    <property type="entry name" value="Hypothetical protein YjbJ"/>
    <property type="match status" value="1"/>
</dbReference>
<feature type="region of interest" description="Disordered" evidence="2">
    <location>
        <begin position="64"/>
        <end position="97"/>
    </location>
</feature>
<evidence type="ECO:0000259" key="3">
    <source>
        <dbReference type="Pfam" id="PF05532"/>
    </source>
</evidence>
<gene>
    <name evidence="4" type="ORF">NWE73_17140</name>
</gene>
<dbReference type="Gene3D" id="1.10.1470.10">
    <property type="entry name" value="YjbJ"/>
    <property type="match status" value="1"/>
</dbReference>
<dbReference type="PANTHER" id="PTHR34977:SF1">
    <property type="entry name" value="UPF0337 PROTEIN YJBJ"/>
    <property type="match status" value="1"/>
</dbReference>
<dbReference type="InterPro" id="IPR036629">
    <property type="entry name" value="YjbJ_sf"/>
</dbReference>
<sequence length="97" mass="10861">MNKDTVGGDWKILKGKIKTAWGKLTDDEIDSLKGDMTKLEGQIQKAYGLSKEEATKKFNEFKNKLSASDTSSEEKINKTSYASDVNQPKPRKPDAQH</sequence>
<dbReference type="PANTHER" id="PTHR34977">
    <property type="entry name" value="UPF0337 PROTEIN YJBJ"/>
    <property type="match status" value="1"/>
</dbReference>
<dbReference type="RefSeq" id="WP_277579586.1">
    <property type="nucleotide sequence ID" value="NZ_JANRMI010000006.1"/>
</dbReference>
<dbReference type="Pfam" id="PF05532">
    <property type="entry name" value="CsbD"/>
    <property type="match status" value="1"/>
</dbReference>
<proteinExistence type="inferred from homology"/>
<comment type="similarity">
    <text evidence="1">Belongs to the UPF0337 (CsbD) family.</text>
</comment>